<gene>
    <name evidence="2" type="ORF">GCM10022277_04020</name>
</gene>
<protein>
    <submittedName>
        <fullName evidence="2">DUF3422 domain-containing protein</fullName>
    </submittedName>
</protein>
<dbReference type="InterPro" id="IPR021830">
    <property type="entry name" value="DUF3422"/>
</dbReference>
<dbReference type="EMBL" id="BAABBN010000004">
    <property type="protein sequence ID" value="GAA3912478.1"/>
    <property type="molecule type" value="Genomic_DNA"/>
</dbReference>
<proteinExistence type="predicted"/>
<dbReference type="RefSeq" id="WP_344794955.1">
    <property type="nucleotide sequence ID" value="NZ_BAABBN010000004.1"/>
</dbReference>
<keyword evidence="3" id="KW-1185">Reference proteome</keyword>
<dbReference type="Proteomes" id="UP001501565">
    <property type="component" value="Unassembled WGS sequence"/>
</dbReference>
<evidence type="ECO:0000313" key="2">
    <source>
        <dbReference type="EMBL" id="GAA3912478.1"/>
    </source>
</evidence>
<evidence type="ECO:0000256" key="1">
    <source>
        <dbReference type="SAM" id="Coils"/>
    </source>
</evidence>
<comment type="caution">
    <text evidence="2">The sequence shown here is derived from an EMBL/GenBank/DDBJ whole genome shotgun (WGS) entry which is preliminary data.</text>
</comment>
<keyword evidence="1" id="KW-0175">Coiled coil</keyword>
<feature type="coiled-coil region" evidence="1">
    <location>
        <begin position="265"/>
        <end position="292"/>
    </location>
</feature>
<evidence type="ECO:0000313" key="3">
    <source>
        <dbReference type="Proteomes" id="UP001501565"/>
    </source>
</evidence>
<reference evidence="3" key="1">
    <citation type="journal article" date="2019" name="Int. J. Syst. Evol. Microbiol.">
        <title>The Global Catalogue of Microorganisms (GCM) 10K type strain sequencing project: providing services to taxonomists for standard genome sequencing and annotation.</title>
        <authorList>
            <consortium name="The Broad Institute Genomics Platform"/>
            <consortium name="The Broad Institute Genome Sequencing Center for Infectious Disease"/>
            <person name="Wu L."/>
            <person name="Ma J."/>
        </authorList>
    </citation>
    <scope>NUCLEOTIDE SEQUENCE [LARGE SCALE GENOMIC DNA]</scope>
    <source>
        <strain evidence="3">JCM 17551</strain>
    </source>
</reference>
<sequence length="496" mass="56297">MSSTIDTLTKTRKTAVQEAVEDLEIRSDITSLGGVNEAEGVEEKSNESITKSSFGLSWHPNRNRLYDELHTRPFPVISSSVRVSHFASLHGTEGKTEAYLHLVELCSRYGVNPPAEGINCYYQSFGAFEVRWEAHTEFCTYTVIRPVKSASPFDGNALSTLPEDWVSQIPGQVIAAVHVEMLNEQESIPPLDELHDYFEGHRLIGCIIDNNQARLWTAFRPHSDGFGRVLVYNRSLNACQAGRLLRRLLELEAYRSMMLLGLPVAQDLNGELTQLEQKLTDLTGEISDIQGVADEKRMLGQLSTLSARIEQIITSHSYRFSATRAYYELVVTRLKELREAEVSGLLTMTEFLTRRVTPAYRTCEATSSRMDDLSRRVDRASELLRTRIDVVIEQQNQYLLKSMDRRSKLQLHMQQTVEGLSVAAISYYLLSMLDLVLGSTHILSINLDHKMIIGLAAPFVLGMVWWSQKRLKNKIHSVNQTMKEKQRTTEEQKLVE</sequence>
<accession>A0ABP7M205</accession>
<dbReference type="Pfam" id="PF11902">
    <property type="entry name" value="DUF3422"/>
    <property type="match status" value="1"/>
</dbReference>
<organism evidence="2 3">
    <name type="scientific">Litoribacillus peritrichatus</name>
    <dbReference type="NCBI Taxonomy" id="718191"/>
    <lineage>
        <taxon>Bacteria</taxon>
        <taxon>Pseudomonadati</taxon>
        <taxon>Pseudomonadota</taxon>
        <taxon>Gammaproteobacteria</taxon>
        <taxon>Oceanospirillales</taxon>
        <taxon>Oceanospirillaceae</taxon>
        <taxon>Litoribacillus</taxon>
    </lineage>
</organism>
<name>A0ABP7M205_9GAMM</name>